<protein>
    <recommendedName>
        <fullName evidence="4">DUF1700 domain-containing protein</fullName>
    </recommendedName>
</protein>
<reference evidence="2 3" key="1">
    <citation type="submission" date="2018-04" db="EMBL/GenBank/DDBJ databases">
        <title>Chryseobacterium oncorhynchi 701B-08T from rainbow trout, and Chryseobacterium viscerum 687B-08T from diseased fish.</title>
        <authorList>
            <person name="Jeong J.-J."/>
            <person name="Lee Y.J."/>
            <person name="Pathiraja D."/>
            <person name="Park B."/>
            <person name="Choi I.-G."/>
            <person name="Kim K.D."/>
        </authorList>
    </citation>
    <scope>NUCLEOTIDE SEQUENCE [LARGE SCALE GENOMIC DNA]</scope>
    <source>
        <strain evidence="2 3">687B-08</strain>
    </source>
</reference>
<gene>
    <name evidence="2" type="ORF">C1634_020610</name>
</gene>
<dbReference type="Proteomes" id="UP000236413">
    <property type="component" value="Unassembled WGS sequence"/>
</dbReference>
<accession>A0A316WC65</accession>
<evidence type="ECO:0000313" key="3">
    <source>
        <dbReference type="Proteomes" id="UP000236413"/>
    </source>
</evidence>
<keyword evidence="1" id="KW-0812">Transmembrane</keyword>
<dbReference type="RefSeq" id="WP_103233152.1">
    <property type="nucleotide sequence ID" value="NZ_PPEG02000009.1"/>
</dbReference>
<feature type="transmembrane region" description="Helical" evidence="1">
    <location>
        <begin position="111"/>
        <end position="136"/>
    </location>
</feature>
<organism evidence="2 3">
    <name type="scientific">Chryseobacterium viscerum</name>
    <dbReference type="NCBI Taxonomy" id="1037377"/>
    <lineage>
        <taxon>Bacteria</taxon>
        <taxon>Pseudomonadati</taxon>
        <taxon>Bacteroidota</taxon>
        <taxon>Flavobacteriia</taxon>
        <taxon>Flavobacteriales</taxon>
        <taxon>Weeksellaceae</taxon>
        <taxon>Chryseobacterium group</taxon>
        <taxon>Chryseobacterium</taxon>
    </lineage>
</organism>
<feature type="transmembrane region" description="Helical" evidence="1">
    <location>
        <begin position="167"/>
        <end position="190"/>
    </location>
</feature>
<dbReference type="AlphaFoldDB" id="A0A316WC65"/>
<proteinExistence type="predicted"/>
<dbReference type="EMBL" id="PPEG02000009">
    <property type="protein sequence ID" value="PWN59015.1"/>
    <property type="molecule type" value="Genomic_DNA"/>
</dbReference>
<keyword evidence="1" id="KW-0472">Membrane</keyword>
<sequence length="203" mass="23891">MEFKKIQFKNPDAQKNYNNYLKQIQSATKKLNKEDQYDVIMEINSHIYESMSKINNDSNETKNLTITLNKIGIPKEVLKPLVAEKKLSQATKTFNPIHIFQALVLNFSYGIIYLIFFILYLFLFSFIVMVPVKLLYPNNVGFYYKEGEIFQYGGFVTNEYLKKYEVLGYWFIPVTILLGLIFYFFITFLLKIKQSMGKNKNIA</sequence>
<evidence type="ECO:0000313" key="2">
    <source>
        <dbReference type="EMBL" id="PWN59015.1"/>
    </source>
</evidence>
<evidence type="ECO:0000256" key="1">
    <source>
        <dbReference type="SAM" id="Phobius"/>
    </source>
</evidence>
<evidence type="ECO:0008006" key="4">
    <source>
        <dbReference type="Google" id="ProtNLM"/>
    </source>
</evidence>
<name>A0A316WC65_9FLAO</name>
<keyword evidence="1" id="KW-1133">Transmembrane helix</keyword>
<comment type="caution">
    <text evidence="2">The sequence shown here is derived from an EMBL/GenBank/DDBJ whole genome shotgun (WGS) entry which is preliminary data.</text>
</comment>